<gene>
    <name evidence="2" type="ORF">PCOR1329_LOCUS57556</name>
</gene>
<proteinExistence type="predicted"/>
<keyword evidence="3" id="KW-1185">Reference proteome</keyword>
<evidence type="ECO:0000313" key="3">
    <source>
        <dbReference type="Proteomes" id="UP001189429"/>
    </source>
</evidence>
<evidence type="ECO:0000313" key="2">
    <source>
        <dbReference type="EMBL" id="CAK0871895.1"/>
    </source>
</evidence>
<accession>A0ABN9VFF3</accession>
<organism evidence="2 3">
    <name type="scientific">Prorocentrum cordatum</name>
    <dbReference type="NCBI Taxonomy" id="2364126"/>
    <lineage>
        <taxon>Eukaryota</taxon>
        <taxon>Sar</taxon>
        <taxon>Alveolata</taxon>
        <taxon>Dinophyceae</taxon>
        <taxon>Prorocentrales</taxon>
        <taxon>Prorocentraceae</taxon>
        <taxon>Prorocentrum</taxon>
    </lineage>
</organism>
<sequence>MTSPPACTPECPGPRARSNTWKSVWRVNWTSPIRGIMTCWNCRVAFCPRSDQEVQVEDGSDPKVVPAPINLQALVDGDKVWTCSWRTSCSRAWSSTSSPRRIRSRWTREREREQLLQAGFKDLAKKLLGEAAVGFRQAREEHRSHRGRLPKKTRKTDGGAVPGAQDGREAGDAGGGETAQAAATSEAGGGAPASSTHPGVGEQNPSVPASGAGPERKDRLRRALAPPACP</sequence>
<feature type="compositionally biased region" description="Basic residues" evidence="1">
    <location>
        <begin position="144"/>
        <end position="154"/>
    </location>
</feature>
<feature type="region of interest" description="Disordered" evidence="1">
    <location>
        <begin position="135"/>
        <end position="230"/>
    </location>
</feature>
<feature type="compositionally biased region" description="Low complexity" evidence="1">
    <location>
        <begin position="178"/>
        <end position="196"/>
    </location>
</feature>
<reference evidence="2" key="1">
    <citation type="submission" date="2023-10" db="EMBL/GenBank/DDBJ databases">
        <authorList>
            <person name="Chen Y."/>
            <person name="Shah S."/>
            <person name="Dougan E. K."/>
            <person name="Thang M."/>
            <person name="Chan C."/>
        </authorList>
    </citation>
    <scope>NUCLEOTIDE SEQUENCE [LARGE SCALE GENOMIC DNA]</scope>
</reference>
<evidence type="ECO:0000256" key="1">
    <source>
        <dbReference type="SAM" id="MobiDB-lite"/>
    </source>
</evidence>
<name>A0ABN9VFF3_9DINO</name>
<dbReference type="Proteomes" id="UP001189429">
    <property type="component" value="Unassembled WGS sequence"/>
</dbReference>
<dbReference type="EMBL" id="CAUYUJ010017115">
    <property type="protein sequence ID" value="CAK0871895.1"/>
    <property type="molecule type" value="Genomic_DNA"/>
</dbReference>
<comment type="caution">
    <text evidence="2">The sequence shown here is derived from an EMBL/GenBank/DDBJ whole genome shotgun (WGS) entry which is preliminary data.</text>
</comment>
<protein>
    <submittedName>
        <fullName evidence="2">Uncharacterized protein</fullName>
    </submittedName>
</protein>